<dbReference type="InterPro" id="IPR001258">
    <property type="entry name" value="NHL_repeat"/>
</dbReference>
<feature type="transmembrane region" description="Helical" evidence="3">
    <location>
        <begin position="7"/>
        <end position="26"/>
    </location>
</feature>
<dbReference type="PANTHER" id="PTHR24104">
    <property type="entry name" value="E3 UBIQUITIN-PROTEIN LIGASE NHLRC1-RELATED"/>
    <property type="match status" value="1"/>
</dbReference>
<dbReference type="GO" id="GO:0008270">
    <property type="term" value="F:zinc ion binding"/>
    <property type="evidence" value="ECO:0007669"/>
    <property type="project" value="UniProtKB-KW"/>
</dbReference>
<gene>
    <name evidence="4" type="ordered locus">TherJR_0119</name>
</gene>
<evidence type="ECO:0000256" key="1">
    <source>
        <dbReference type="ARBA" id="ARBA00022737"/>
    </source>
</evidence>
<evidence type="ECO:0000256" key="3">
    <source>
        <dbReference type="SAM" id="Phobius"/>
    </source>
</evidence>
<dbReference type="PANTHER" id="PTHR24104:SF25">
    <property type="entry name" value="PROTEIN LIN-41"/>
    <property type="match status" value="1"/>
</dbReference>
<dbReference type="Gene3D" id="2.120.10.30">
    <property type="entry name" value="TolB, C-terminal domain"/>
    <property type="match status" value="3"/>
</dbReference>
<dbReference type="InterPro" id="IPR011042">
    <property type="entry name" value="6-blade_b-propeller_TolB-like"/>
</dbReference>
<name>D5X912_THEPJ</name>
<keyword evidence="5" id="KW-1185">Reference proteome</keyword>
<organism evidence="4 5">
    <name type="scientific">Thermincola potens (strain JR)</name>
    <dbReference type="NCBI Taxonomy" id="635013"/>
    <lineage>
        <taxon>Bacteria</taxon>
        <taxon>Bacillati</taxon>
        <taxon>Bacillota</taxon>
        <taxon>Clostridia</taxon>
        <taxon>Eubacteriales</taxon>
        <taxon>Thermincolaceae</taxon>
        <taxon>Thermincola</taxon>
    </lineage>
</organism>
<dbReference type="EMBL" id="CP002028">
    <property type="protein sequence ID" value="ADG81012.1"/>
    <property type="molecule type" value="Genomic_DNA"/>
</dbReference>
<protein>
    <submittedName>
        <fullName evidence="4">NHL repeat containing protein</fullName>
    </submittedName>
</protein>
<reference evidence="4 5" key="1">
    <citation type="submission" date="2010-05" db="EMBL/GenBank/DDBJ databases">
        <title>Complete sequence of Thermincola sp. JR.</title>
        <authorList>
            <consortium name="US DOE Joint Genome Institute"/>
            <person name="Lucas S."/>
            <person name="Copeland A."/>
            <person name="Lapidus A."/>
            <person name="Cheng J.-F."/>
            <person name="Bruce D."/>
            <person name="Goodwin L."/>
            <person name="Pitluck S."/>
            <person name="Chertkov O."/>
            <person name="Detter J.C."/>
            <person name="Han C."/>
            <person name="Tapia R."/>
            <person name="Land M."/>
            <person name="Hauser L."/>
            <person name="Kyrpides N."/>
            <person name="Mikhailova N."/>
            <person name="Hazen T.C."/>
            <person name="Woyke T."/>
        </authorList>
    </citation>
    <scope>NUCLEOTIDE SEQUENCE [LARGE SCALE GENOMIC DNA]</scope>
    <source>
        <strain evidence="4 5">JR</strain>
    </source>
</reference>
<proteinExistence type="predicted"/>
<evidence type="ECO:0000313" key="4">
    <source>
        <dbReference type="EMBL" id="ADG81012.1"/>
    </source>
</evidence>
<keyword evidence="1" id="KW-0677">Repeat</keyword>
<evidence type="ECO:0000256" key="2">
    <source>
        <dbReference type="PROSITE-ProRule" id="PRU00504"/>
    </source>
</evidence>
<dbReference type="InterPro" id="IPR050952">
    <property type="entry name" value="TRIM-NHL_E3_ligases"/>
</dbReference>
<dbReference type="HOGENOM" id="CLU_008645_2_0_9"/>
<dbReference type="CDD" id="cd14963">
    <property type="entry name" value="NHL_like_5"/>
    <property type="match status" value="1"/>
</dbReference>
<keyword evidence="3" id="KW-1133">Transmembrane helix</keyword>
<dbReference type="Pfam" id="PF01436">
    <property type="entry name" value="NHL"/>
    <property type="match status" value="4"/>
</dbReference>
<dbReference type="AlphaFoldDB" id="D5X912"/>
<dbReference type="PROSITE" id="PS51125">
    <property type="entry name" value="NHL"/>
    <property type="match status" value="4"/>
</dbReference>
<dbReference type="OrthoDB" id="9799230at2"/>
<feature type="repeat" description="NHL" evidence="2">
    <location>
        <begin position="118"/>
        <end position="153"/>
    </location>
</feature>
<evidence type="ECO:0000313" key="5">
    <source>
        <dbReference type="Proteomes" id="UP000002377"/>
    </source>
</evidence>
<accession>D5X912</accession>
<keyword evidence="3" id="KW-0812">Transmembrane</keyword>
<dbReference type="eggNOG" id="COG3391">
    <property type="taxonomic scope" value="Bacteria"/>
</dbReference>
<sequence>MKKKRLANVTAAVLTITLALITYIYFNIPDLGGGGVVSADQKRVGNIEFLFAVYGPGKGLLPAFNKPMSVATDKDNNIYVTDSGNNRVVVFNRRGEFMYEFGERGVALPAPGYKATWSPGKFNYPYGIDIDEETGNIFVADLANQRIQVFDRKGKFIDWFPKGPYGGTATDIFPLALDVKDGKVYIANPFQVVIFTTKGKFVKDFGMPGKEEGQFDRPNGIAVGDDGTIYVSDSNNLRVQALDQNGKVKWVYGKPVDAWDNFNKKPQQFELPRNIAVGPDGNIYVIDAFDFNIKVLSPQGKLLAEMGQRGVDDGTFNFPNGIAITKDKVIYVADKENDRVQAIRLTDFVIENHEE</sequence>
<feature type="repeat" description="NHL" evidence="2">
    <location>
        <begin position="303"/>
        <end position="346"/>
    </location>
</feature>
<feature type="repeat" description="NHL" evidence="2">
    <location>
        <begin position="202"/>
        <end position="245"/>
    </location>
</feature>
<dbReference type="Proteomes" id="UP000002377">
    <property type="component" value="Chromosome"/>
</dbReference>
<dbReference type="RefSeq" id="WP_013119040.1">
    <property type="nucleotide sequence ID" value="NC_014152.1"/>
</dbReference>
<feature type="repeat" description="NHL" evidence="2">
    <location>
        <begin position="64"/>
        <end position="94"/>
    </location>
</feature>
<dbReference type="KEGG" id="tjr:TherJR_0119"/>
<keyword evidence="3" id="KW-0472">Membrane</keyword>
<dbReference type="STRING" id="635013.TherJR_0119"/>
<dbReference type="SUPFAM" id="SSF63829">
    <property type="entry name" value="Calcium-dependent phosphotriesterase"/>
    <property type="match status" value="1"/>
</dbReference>